<dbReference type="SUPFAM" id="SSF47413">
    <property type="entry name" value="lambda repressor-like DNA-binding domains"/>
    <property type="match status" value="1"/>
</dbReference>
<dbReference type="AlphaFoldDB" id="A0A0G2Z8V5"/>
<sequence>MKKDEMLAERIGQYIKGLRLYLGLTQEKAAELSEIAPATWIRIEGGRIPKLKTILKICNGLEGEAKNQGREEMLCGRHIDLLYKILDFYQEVFSDDN</sequence>
<organism evidence="2 3">
    <name type="scientific">Kosmotoga pacifica</name>
    <dbReference type="NCBI Taxonomy" id="1330330"/>
    <lineage>
        <taxon>Bacteria</taxon>
        <taxon>Thermotogati</taxon>
        <taxon>Thermotogota</taxon>
        <taxon>Thermotogae</taxon>
        <taxon>Kosmotogales</taxon>
        <taxon>Kosmotogaceae</taxon>
        <taxon>Kosmotoga</taxon>
    </lineage>
</organism>
<proteinExistence type="predicted"/>
<evidence type="ECO:0000259" key="1">
    <source>
        <dbReference type="PROSITE" id="PS50943"/>
    </source>
</evidence>
<dbReference type="CDD" id="cd00093">
    <property type="entry name" value="HTH_XRE"/>
    <property type="match status" value="1"/>
</dbReference>
<evidence type="ECO:0000313" key="3">
    <source>
        <dbReference type="Proteomes" id="UP000035159"/>
    </source>
</evidence>
<dbReference type="Proteomes" id="UP000035159">
    <property type="component" value="Chromosome"/>
</dbReference>
<dbReference type="PATRIC" id="fig|1330330.3.peg.1895"/>
<dbReference type="PROSITE" id="PS50943">
    <property type="entry name" value="HTH_CROC1"/>
    <property type="match status" value="1"/>
</dbReference>
<accession>A0A0G2Z8V5</accession>
<reference evidence="2 3" key="1">
    <citation type="submission" date="2015-04" db="EMBL/GenBank/DDBJ databases">
        <title>Complete Genome Sequence of Kosmotoga pacifica SLHLJ1.</title>
        <authorList>
            <person name="Jiang L.J."/>
            <person name="Shao Z.Z."/>
            <person name="Jebbar M."/>
        </authorList>
    </citation>
    <scope>NUCLEOTIDE SEQUENCE [LARGE SCALE GENOMIC DNA]</scope>
    <source>
        <strain evidence="2 3">SLHLJ1</strain>
    </source>
</reference>
<gene>
    <name evidence="2" type="ORF">IX53_09325</name>
</gene>
<name>A0A0G2Z8V5_9BACT</name>
<dbReference type="GO" id="GO:0003677">
    <property type="term" value="F:DNA binding"/>
    <property type="evidence" value="ECO:0007669"/>
    <property type="project" value="InterPro"/>
</dbReference>
<evidence type="ECO:0000313" key="2">
    <source>
        <dbReference type="EMBL" id="AKI97992.1"/>
    </source>
</evidence>
<dbReference type="KEGG" id="kpf:IX53_09325"/>
<dbReference type="InterPro" id="IPR010982">
    <property type="entry name" value="Lambda_DNA-bd_dom_sf"/>
</dbReference>
<dbReference type="EMBL" id="CP011232">
    <property type="protein sequence ID" value="AKI97992.1"/>
    <property type="molecule type" value="Genomic_DNA"/>
</dbReference>
<protein>
    <recommendedName>
        <fullName evidence="1">HTH cro/C1-type domain-containing protein</fullName>
    </recommendedName>
</protein>
<dbReference type="InterPro" id="IPR001387">
    <property type="entry name" value="Cro/C1-type_HTH"/>
</dbReference>
<dbReference type="STRING" id="1330330.IX53_09325"/>
<dbReference type="Gene3D" id="1.10.260.40">
    <property type="entry name" value="lambda repressor-like DNA-binding domains"/>
    <property type="match status" value="1"/>
</dbReference>
<dbReference type="Pfam" id="PF13560">
    <property type="entry name" value="HTH_31"/>
    <property type="match status" value="1"/>
</dbReference>
<dbReference type="SMART" id="SM00530">
    <property type="entry name" value="HTH_XRE"/>
    <property type="match status" value="1"/>
</dbReference>
<dbReference type="RefSeq" id="WP_047755127.1">
    <property type="nucleotide sequence ID" value="NZ_CP011232.1"/>
</dbReference>
<keyword evidence="3" id="KW-1185">Reference proteome</keyword>
<feature type="domain" description="HTH cro/C1-type" evidence="1">
    <location>
        <begin position="15"/>
        <end position="68"/>
    </location>
</feature>